<dbReference type="InterPro" id="IPR021759">
    <property type="entry name" value="WxLIP_HBD"/>
</dbReference>
<keyword evidence="1" id="KW-0812">Transmembrane</keyword>
<evidence type="ECO:0000313" key="6">
    <source>
        <dbReference type="Proteomes" id="UP000199749"/>
    </source>
</evidence>
<dbReference type="Pfam" id="PF11797">
    <property type="entry name" value="WxLIP_HBD"/>
    <property type="match status" value="1"/>
</dbReference>
<accession>A0AAC9UTD3</accession>
<evidence type="ECO:0000256" key="1">
    <source>
        <dbReference type="SAM" id="Phobius"/>
    </source>
</evidence>
<name>A0AAC9UTD3_LATCU</name>
<feature type="domain" description="WxL Interacting Protein peptidoglycan binding" evidence="3">
    <location>
        <begin position="36"/>
        <end position="157"/>
    </location>
</feature>
<feature type="chain" id="PRO_5042248886" evidence="2">
    <location>
        <begin position="28"/>
        <end position="342"/>
    </location>
</feature>
<organism evidence="5 6">
    <name type="scientific">Latilactobacillus curvatus</name>
    <name type="common">Lactobacillus curvatus</name>
    <dbReference type="NCBI Taxonomy" id="28038"/>
    <lineage>
        <taxon>Bacteria</taxon>
        <taxon>Bacillati</taxon>
        <taxon>Bacillota</taxon>
        <taxon>Bacilli</taxon>
        <taxon>Lactobacillales</taxon>
        <taxon>Lactobacillaceae</taxon>
        <taxon>Latilactobacillus</taxon>
    </lineage>
</organism>
<feature type="domain" description="WxL Interacting Protein host binding" evidence="4">
    <location>
        <begin position="167"/>
        <end position="306"/>
    </location>
</feature>
<keyword evidence="1" id="KW-0472">Membrane</keyword>
<evidence type="ECO:0000259" key="4">
    <source>
        <dbReference type="Pfam" id="PF11797"/>
    </source>
</evidence>
<keyword evidence="2" id="KW-0732">Signal</keyword>
<dbReference type="Pfam" id="PF06030">
    <property type="entry name" value="WxLIP_PGBD"/>
    <property type="match status" value="1"/>
</dbReference>
<keyword evidence="1" id="KW-1133">Transmembrane helix</keyword>
<dbReference type="Proteomes" id="UP000199749">
    <property type="component" value="Chromosome"/>
</dbReference>
<sequence>MKFVRRLMAVSLAFVGLMLCQMTQVQAAAQTQKADFEVQPILPEEQEDLSLNYFNMSLAQGQTKKLEMRIQNFTDHAITVHSDLRNAMTQIGGGISFQDSPQGLDPSLKVPFTKIAKLDKKSQTIKLAAQETKILKMVVKMPEDRTNGMIYGDWHFIEYLNKKGGQSSVGSNYAYSVGVALKGQHYKVYPELKYDKTEAMIYRRHAAMGIKIRNTQPMVINKVSAKAVVSKEGLFASKHVFSTSNQSIAPNSVLTLPISWDYDRLKPGKYTIDTVVHGQNLWNKLPLTWHFKKRFTIKADDVKAVNAQALKKPTNKWAYVATASGVLMLVSVTGLIKVLRRS</sequence>
<protein>
    <submittedName>
        <fullName evidence="5">Cell surface protein</fullName>
    </submittedName>
</protein>
<dbReference type="InterPro" id="IPR010317">
    <property type="entry name" value="WxLIP_PGBD"/>
</dbReference>
<reference evidence="5 6" key="1">
    <citation type="submission" date="2017-07" db="EMBL/GenBank/DDBJ databases">
        <title>Lactobacillus curvatus MRS6 whole genome.</title>
        <authorList>
            <person name="Jans C."/>
            <person name="Lagler S."/>
            <person name="Lacroix C."/>
            <person name="Meile L."/>
            <person name="Stevens M.J.A."/>
        </authorList>
    </citation>
    <scope>NUCLEOTIDE SEQUENCE [LARGE SCALE GENOMIC DNA]</scope>
    <source>
        <strain evidence="5 6">MRS6</strain>
    </source>
</reference>
<dbReference type="AlphaFoldDB" id="A0AAC9UTD3"/>
<evidence type="ECO:0000313" key="5">
    <source>
        <dbReference type="EMBL" id="ASN60894.1"/>
    </source>
</evidence>
<proteinExistence type="predicted"/>
<evidence type="ECO:0000259" key="3">
    <source>
        <dbReference type="Pfam" id="PF06030"/>
    </source>
</evidence>
<feature type="signal peptide" evidence="2">
    <location>
        <begin position="1"/>
        <end position="27"/>
    </location>
</feature>
<evidence type="ECO:0000256" key="2">
    <source>
        <dbReference type="SAM" id="SignalP"/>
    </source>
</evidence>
<gene>
    <name evidence="5" type="ORF">CG419_09820</name>
</gene>
<dbReference type="EMBL" id="CP022474">
    <property type="protein sequence ID" value="ASN60894.1"/>
    <property type="molecule type" value="Genomic_DNA"/>
</dbReference>
<feature type="transmembrane region" description="Helical" evidence="1">
    <location>
        <begin position="317"/>
        <end position="339"/>
    </location>
</feature>
<dbReference type="RefSeq" id="WP_089557230.1">
    <property type="nucleotide sequence ID" value="NZ_CP022474.1"/>
</dbReference>